<dbReference type="EMBL" id="RCMG01000115">
    <property type="protein sequence ID" value="KAG2862977.1"/>
    <property type="molecule type" value="Genomic_DNA"/>
</dbReference>
<dbReference type="Proteomes" id="UP000251314">
    <property type="component" value="Unassembled WGS sequence"/>
</dbReference>
<accession>A0A329SI44</accession>
<evidence type="ECO:0000313" key="14">
    <source>
        <dbReference type="Proteomes" id="UP000251314"/>
    </source>
</evidence>
<feature type="transmembrane region" description="Helical" evidence="5">
    <location>
        <begin position="385"/>
        <end position="411"/>
    </location>
</feature>
<keyword evidence="4 5" id="KW-0472">Membrane</keyword>
<dbReference type="Gene3D" id="1.20.1250.20">
    <property type="entry name" value="MFS general substrate transporter like domains"/>
    <property type="match status" value="2"/>
</dbReference>
<feature type="transmembrane region" description="Helical" evidence="5">
    <location>
        <begin position="327"/>
        <end position="346"/>
    </location>
</feature>
<feature type="transmembrane region" description="Helical" evidence="5">
    <location>
        <begin position="431"/>
        <end position="450"/>
    </location>
</feature>
<proteinExistence type="predicted"/>
<dbReference type="InterPro" id="IPR020846">
    <property type="entry name" value="MFS_dom"/>
</dbReference>
<dbReference type="InterPro" id="IPR011701">
    <property type="entry name" value="MFS"/>
</dbReference>
<keyword evidence="2 5" id="KW-0812">Transmembrane</keyword>
<dbReference type="STRING" id="29920.A0A329SI44"/>
<name>A0A329SI44_9STRA</name>
<dbReference type="Proteomes" id="UP000735874">
    <property type="component" value="Unassembled WGS sequence"/>
</dbReference>
<dbReference type="InterPro" id="IPR036259">
    <property type="entry name" value="MFS_trans_sf"/>
</dbReference>
<evidence type="ECO:0000256" key="2">
    <source>
        <dbReference type="ARBA" id="ARBA00022692"/>
    </source>
</evidence>
<dbReference type="EMBL" id="RCML01000071">
    <property type="protein sequence ID" value="KAG2993534.1"/>
    <property type="molecule type" value="Genomic_DNA"/>
</dbReference>
<evidence type="ECO:0000259" key="6">
    <source>
        <dbReference type="PROSITE" id="PS50850"/>
    </source>
</evidence>
<dbReference type="Proteomes" id="UP000736787">
    <property type="component" value="Unassembled WGS sequence"/>
</dbReference>
<evidence type="ECO:0000313" key="9">
    <source>
        <dbReference type="EMBL" id="KAG2948300.1"/>
    </source>
</evidence>
<dbReference type="GO" id="GO:0016020">
    <property type="term" value="C:membrane"/>
    <property type="evidence" value="ECO:0007669"/>
    <property type="project" value="UniProtKB-SubCell"/>
</dbReference>
<evidence type="ECO:0000313" key="13">
    <source>
        <dbReference type="EMBL" id="RAW35232.1"/>
    </source>
</evidence>
<feature type="transmembrane region" description="Helical" evidence="5">
    <location>
        <begin position="150"/>
        <end position="168"/>
    </location>
</feature>
<evidence type="ECO:0000313" key="11">
    <source>
        <dbReference type="EMBL" id="KAG3225054.1"/>
    </source>
</evidence>
<organism evidence="13 14">
    <name type="scientific">Phytophthora cactorum</name>
    <dbReference type="NCBI Taxonomy" id="29920"/>
    <lineage>
        <taxon>Eukaryota</taxon>
        <taxon>Sar</taxon>
        <taxon>Stramenopiles</taxon>
        <taxon>Oomycota</taxon>
        <taxon>Peronosporomycetes</taxon>
        <taxon>Peronosporales</taxon>
        <taxon>Peronosporaceae</taxon>
        <taxon>Phytophthora</taxon>
    </lineage>
</organism>
<reference evidence="7" key="2">
    <citation type="submission" date="2018-10" db="EMBL/GenBank/DDBJ databases">
        <title>Effector identification in a new, highly contiguous assembly of the strawberry crown rot pathogen Phytophthora cactorum.</title>
        <authorList>
            <person name="Armitage A.D."/>
            <person name="Nellist C.F."/>
            <person name="Bates H."/>
            <person name="Vickerstaff R.J."/>
            <person name="Harrison R.J."/>
        </authorList>
    </citation>
    <scope>NUCLEOTIDE SEQUENCE</scope>
    <source>
        <strain evidence="7">15-7</strain>
        <strain evidence="8">4032</strain>
        <strain evidence="9">4040</strain>
        <strain evidence="10">P415</strain>
        <strain evidence="11">P421</strain>
    </source>
</reference>
<evidence type="ECO:0000256" key="3">
    <source>
        <dbReference type="ARBA" id="ARBA00022989"/>
    </source>
</evidence>
<dbReference type="EMBL" id="RCMV01000095">
    <property type="protein sequence ID" value="KAG3225054.1"/>
    <property type="molecule type" value="Genomic_DNA"/>
</dbReference>
<feature type="transmembrane region" description="Helical" evidence="5">
    <location>
        <begin position="259"/>
        <end position="284"/>
    </location>
</feature>
<dbReference type="Pfam" id="PF07690">
    <property type="entry name" value="MFS_1"/>
    <property type="match status" value="1"/>
</dbReference>
<evidence type="ECO:0000256" key="5">
    <source>
        <dbReference type="SAM" id="Phobius"/>
    </source>
</evidence>
<reference evidence="12" key="3">
    <citation type="submission" date="2021-01" db="EMBL/GenBank/DDBJ databases">
        <title>Phytophthora aleatoria, a newly-described species from Pinus radiata is distinct from Phytophthora cactorum isolates based on comparative genomics.</title>
        <authorList>
            <person name="Mcdougal R."/>
            <person name="Panda P."/>
            <person name="Williams N."/>
            <person name="Studholme D.J."/>
        </authorList>
    </citation>
    <scope>NUCLEOTIDE SEQUENCE</scope>
    <source>
        <strain evidence="12">NZFS 3830</strain>
    </source>
</reference>
<evidence type="ECO:0000256" key="4">
    <source>
        <dbReference type="ARBA" id="ARBA00023136"/>
    </source>
</evidence>
<dbReference type="PROSITE" id="PS50850">
    <property type="entry name" value="MFS"/>
    <property type="match status" value="1"/>
</dbReference>
<feature type="domain" description="Major facilitator superfamily (MFS) profile" evidence="6">
    <location>
        <begin position="257"/>
        <end position="459"/>
    </location>
</feature>
<dbReference type="AlphaFoldDB" id="A0A329SI44"/>
<dbReference type="VEuPathDB" id="FungiDB:PC110_g8449"/>
<keyword evidence="3 5" id="KW-1133">Transmembrane helix</keyword>
<feature type="transmembrane region" description="Helical" evidence="5">
    <location>
        <begin position="174"/>
        <end position="194"/>
    </location>
</feature>
<dbReference type="SUPFAM" id="SSF103473">
    <property type="entry name" value="MFS general substrate transporter"/>
    <property type="match status" value="1"/>
</dbReference>
<gene>
    <name evidence="12" type="ORF">JG687_00001993</name>
    <name evidence="13" type="ORF">PC110_g8449</name>
    <name evidence="7" type="ORF">PC113_g5827</name>
    <name evidence="8" type="ORF">PC115_g5319</name>
    <name evidence="9" type="ORF">PC117_g6107</name>
    <name evidence="10" type="ORF">PC118_g3989</name>
    <name evidence="11" type="ORF">PC129_g4335</name>
</gene>
<feature type="transmembrane region" description="Helical" evidence="5">
    <location>
        <begin position="352"/>
        <end position="373"/>
    </location>
</feature>
<dbReference type="Proteomes" id="UP000688947">
    <property type="component" value="Unassembled WGS sequence"/>
</dbReference>
<feature type="transmembrane region" description="Helical" evidence="5">
    <location>
        <begin position="76"/>
        <end position="97"/>
    </location>
</feature>
<evidence type="ECO:0000313" key="7">
    <source>
        <dbReference type="EMBL" id="KAG2862977.1"/>
    </source>
</evidence>
<dbReference type="Proteomes" id="UP000774804">
    <property type="component" value="Unassembled WGS sequence"/>
</dbReference>
<dbReference type="OrthoDB" id="410267at2759"/>
<reference evidence="13 14" key="1">
    <citation type="submission" date="2018-01" db="EMBL/GenBank/DDBJ databases">
        <title>Draft genome of the strawberry crown rot pathogen Phytophthora cactorum.</title>
        <authorList>
            <person name="Armitage A.D."/>
            <person name="Lysoe E."/>
            <person name="Nellist C.F."/>
            <person name="Harrison R.J."/>
            <person name="Brurberg M.B."/>
        </authorList>
    </citation>
    <scope>NUCLEOTIDE SEQUENCE [LARGE SCALE GENOMIC DNA]</scope>
    <source>
        <strain evidence="13 14">10300</strain>
    </source>
</reference>
<dbReference type="Proteomes" id="UP000760860">
    <property type="component" value="Unassembled WGS sequence"/>
</dbReference>
<evidence type="ECO:0000256" key="1">
    <source>
        <dbReference type="ARBA" id="ARBA00004141"/>
    </source>
</evidence>
<dbReference type="GO" id="GO:0022857">
    <property type="term" value="F:transmembrane transporter activity"/>
    <property type="evidence" value="ECO:0007669"/>
    <property type="project" value="InterPro"/>
</dbReference>
<dbReference type="EMBL" id="MJFZ01000175">
    <property type="protein sequence ID" value="RAW35232.1"/>
    <property type="molecule type" value="Genomic_DNA"/>
</dbReference>
<feature type="transmembrane region" description="Helical" evidence="5">
    <location>
        <begin position="296"/>
        <end position="315"/>
    </location>
</feature>
<dbReference type="EMBL" id="RCMI01000110">
    <property type="protein sequence ID" value="KAG2933940.1"/>
    <property type="molecule type" value="Genomic_DNA"/>
</dbReference>
<dbReference type="PANTHER" id="PTHR21576">
    <property type="entry name" value="UNCHARACTERIZED NODULIN-LIKE PROTEIN"/>
    <property type="match status" value="1"/>
</dbReference>
<comment type="subcellular location">
    <subcellularLocation>
        <location evidence="1">Membrane</location>
        <topology evidence="1">Multi-pass membrane protein</topology>
    </subcellularLocation>
</comment>
<dbReference type="EMBL" id="RCMK01000113">
    <property type="protein sequence ID" value="KAG2948300.1"/>
    <property type="molecule type" value="Genomic_DNA"/>
</dbReference>
<feature type="transmembrane region" description="Helical" evidence="5">
    <location>
        <begin position="42"/>
        <end position="64"/>
    </location>
</feature>
<dbReference type="PANTHER" id="PTHR21576:SF158">
    <property type="entry name" value="RIBOSOMAL RNA-PROCESSING PROTEIN 12-LIKE CONSERVED DOMAIN-CONTAINING PROTEIN"/>
    <property type="match status" value="1"/>
</dbReference>
<protein>
    <recommendedName>
        <fullName evidence="6">Major facilitator superfamily (MFS) profile domain-containing protein</fullName>
    </recommendedName>
</protein>
<evidence type="ECO:0000313" key="12">
    <source>
        <dbReference type="EMBL" id="KAG6971485.1"/>
    </source>
</evidence>
<evidence type="ECO:0000313" key="10">
    <source>
        <dbReference type="EMBL" id="KAG2993534.1"/>
    </source>
</evidence>
<keyword evidence="14" id="KW-1185">Reference proteome</keyword>
<evidence type="ECO:0000313" key="8">
    <source>
        <dbReference type="EMBL" id="KAG2933940.1"/>
    </source>
</evidence>
<sequence length="459" mass="49142">MTPAQCSTSQCRRLASVLAGLLLMGSVGSNHSISVWNAQLQALLGFSEAGISFVCSMASFGAYFSVSPGFVFDRIGAHRSVLLGGFLLAGIYISLYAGLTAFPEAMTPLGVGIAFAVLGQATNFGVFAALGPNEDLFGPENRGKVMALEFAAFSAGGALFAELYKHFFDGKVPLYFRFMGCLMLAVFLLAWVTLYRPAKDDATHAIAAAPPIHALDEFMPPETSVLKTTCSFDLEESCKLVSTAQPDITGRDILSDSRFWLLFSTVFILVGSSLFVMANIAFIVESLGGPMEQVSTMVALFSVGNCCGRVVAGIISDSVLHRFPRIYFVSLASVLVGAIHTLFLVIPRAYLVVPITLSGIADGVMFAAFPVLTRETFGARHFGKNFGLISVANAVGFPLFYNPIGSFVYSLSAKPVNGVQKCLGDECFRSVFLLVVALSMVSLIASLKFASRQHYVRLS</sequence>
<comment type="caution">
    <text evidence="13">The sequence shown here is derived from an EMBL/GenBank/DDBJ whole genome shotgun (WGS) entry which is preliminary data.</text>
</comment>
<dbReference type="EMBL" id="JAENGZ010000051">
    <property type="protein sequence ID" value="KAG6971485.1"/>
    <property type="molecule type" value="Genomic_DNA"/>
</dbReference>
<dbReference type="Proteomes" id="UP000697107">
    <property type="component" value="Unassembled WGS sequence"/>
</dbReference>
<feature type="transmembrane region" description="Helical" evidence="5">
    <location>
        <begin position="109"/>
        <end position="130"/>
    </location>
</feature>